<sequence length="154" mass="17493">MINLPPSSLIRNPSTVAASRCCSDEEREWKRPCARPSTAQPISEGFESGTHENRVRWAAYPSGGSMWRRGEWMTMTVVLVETAIAADWRGRVAPSSKSHQSWTESGGGNRSDYHDDDYSRYPWKKNLRRRRISRWLRDGGGLASGQRRGQAVRL</sequence>
<accession>A0AAV2G669</accession>
<protein>
    <submittedName>
        <fullName evidence="2">Uncharacterized protein</fullName>
    </submittedName>
</protein>
<feature type="region of interest" description="Disordered" evidence="1">
    <location>
        <begin position="92"/>
        <end position="115"/>
    </location>
</feature>
<gene>
    <name evidence="2" type="ORF">LTRI10_LOCUS45899</name>
</gene>
<dbReference type="EMBL" id="OZ034821">
    <property type="protein sequence ID" value="CAL1406154.1"/>
    <property type="molecule type" value="Genomic_DNA"/>
</dbReference>
<evidence type="ECO:0000313" key="3">
    <source>
        <dbReference type="Proteomes" id="UP001497516"/>
    </source>
</evidence>
<reference evidence="2 3" key="1">
    <citation type="submission" date="2024-04" db="EMBL/GenBank/DDBJ databases">
        <authorList>
            <person name="Fracassetti M."/>
        </authorList>
    </citation>
    <scope>NUCLEOTIDE SEQUENCE [LARGE SCALE GENOMIC DNA]</scope>
</reference>
<proteinExistence type="predicted"/>
<organism evidence="2 3">
    <name type="scientific">Linum trigynum</name>
    <dbReference type="NCBI Taxonomy" id="586398"/>
    <lineage>
        <taxon>Eukaryota</taxon>
        <taxon>Viridiplantae</taxon>
        <taxon>Streptophyta</taxon>
        <taxon>Embryophyta</taxon>
        <taxon>Tracheophyta</taxon>
        <taxon>Spermatophyta</taxon>
        <taxon>Magnoliopsida</taxon>
        <taxon>eudicotyledons</taxon>
        <taxon>Gunneridae</taxon>
        <taxon>Pentapetalae</taxon>
        <taxon>rosids</taxon>
        <taxon>fabids</taxon>
        <taxon>Malpighiales</taxon>
        <taxon>Linaceae</taxon>
        <taxon>Linum</taxon>
    </lineage>
</organism>
<evidence type="ECO:0000256" key="1">
    <source>
        <dbReference type="SAM" id="MobiDB-lite"/>
    </source>
</evidence>
<dbReference type="AlphaFoldDB" id="A0AAV2G669"/>
<dbReference type="Proteomes" id="UP001497516">
    <property type="component" value="Chromosome 8"/>
</dbReference>
<keyword evidence="3" id="KW-1185">Reference proteome</keyword>
<feature type="compositionally biased region" description="Polar residues" evidence="1">
    <location>
        <begin position="95"/>
        <end position="104"/>
    </location>
</feature>
<evidence type="ECO:0000313" key="2">
    <source>
        <dbReference type="EMBL" id="CAL1406154.1"/>
    </source>
</evidence>
<name>A0AAV2G669_9ROSI</name>